<protein>
    <submittedName>
        <fullName evidence="1">Uncharacterized protein</fullName>
    </submittedName>
</protein>
<gene>
    <name evidence="1" type="ORF">L1987_13398</name>
</gene>
<proteinExistence type="predicted"/>
<keyword evidence="2" id="KW-1185">Reference proteome</keyword>
<accession>A0ACB9JHF6</accession>
<dbReference type="EMBL" id="CM042021">
    <property type="protein sequence ID" value="KAI3819557.1"/>
    <property type="molecule type" value="Genomic_DNA"/>
</dbReference>
<organism evidence="1 2">
    <name type="scientific">Smallanthus sonchifolius</name>
    <dbReference type="NCBI Taxonomy" id="185202"/>
    <lineage>
        <taxon>Eukaryota</taxon>
        <taxon>Viridiplantae</taxon>
        <taxon>Streptophyta</taxon>
        <taxon>Embryophyta</taxon>
        <taxon>Tracheophyta</taxon>
        <taxon>Spermatophyta</taxon>
        <taxon>Magnoliopsida</taxon>
        <taxon>eudicotyledons</taxon>
        <taxon>Gunneridae</taxon>
        <taxon>Pentapetalae</taxon>
        <taxon>asterids</taxon>
        <taxon>campanulids</taxon>
        <taxon>Asterales</taxon>
        <taxon>Asteraceae</taxon>
        <taxon>Asteroideae</taxon>
        <taxon>Heliantheae alliance</taxon>
        <taxon>Millerieae</taxon>
        <taxon>Smallanthus</taxon>
    </lineage>
</organism>
<dbReference type="Proteomes" id="UP001056120">
    <property type="component" value="Linkage Group LG04"/>
</dbReference>
<evidence type="ECO:0000313" key="2">
    <source>
        <dbReference type="Proteomes" id="UP001056120"/>
    </source>
</evidence>
<evidence type="ECO:0000313" key="1">
    <source>
        <dbReference type="EMBL" id="KAI3819557.1"/>
    </source>
</evidence>
<name>A0ACB9JHF6_9ASTR</name>
<comment type="caution">
    <text evidence="1">The sequence shown here is derived from an EMBL/GenBank/DDBJ whole genome shotgun (WGS) entry which is preliminary data.</text>
</comment>
<sequence length="370" mass="42083">MKTPDIDLSHVPYPVHLLPHKEARKYGTFLDMFKQLKLSLPFIDVLQHMPKYGKFLKDHLSNKKKLEWIFEVSLCEQRSAVVQNKLPEKLVDLGRFTILCLLGGFPLNHGLVDLGASYPWGIMENLLVKVGKFVFPVDFVILDMGVDDKVPLILGCPFLRTAKAVIDVFDGKLILHVEDEMITFDARKPMKDVGKHSHSKLLEESDEYNDEVPDDLLEMMEEFDEIIGKSPSVGMIEESIKDHEDPGESIRAITIANHIPELLPITIVHSEGRTTEPTTSASAHRSRPPRKRTRALIDSSDFGRMQTPSVGTSRGDKLFRYLNQVVFGPGRFKFWWKDQSDRHNGVFSRSSCLLGMWIIGRLCNVKAGYR</sequence>
<reference evidence="1 2" key="2">
    <citation type="journal article" date="2022" name="Mol. Ecol. Resour.">
        <title>The genomes of chicory, endive, great burdock and yacon provide insights into Asteraceae paleo-polyploidization history and plant inulin production.</title>
        <authorList>
            <person name="Fan W."/>
            <person name="Wang S."/>
            <person name="Wang H."/>
            <person name="Wang A."/>
            <person name="Jiang F."/>
            <person name="Liu H."/>
            <person name="Zhao H."/>
            <person name="Xu D."/>
            <person name="Zhang Y."/>
        </authorList>
    </citation>
    <scope>NUCLEOTIDE SEQUENCE [LARGE SCALE GENOMIC DNA]</scope>
    <source>
        <strain evidence="2">cv. Yunnan</strain>
        <tissue evidence="1">Leaves</tissue>
    </source>
</reference>
<reference evidence="2" key="1">
    <citation type="journal article" date="2022" name="Mol. Ecol. Resour.">
        <title>The genomes of chicory, endive, great burdock and yacon provide insights into Asteraceae palaeo-polyploidization history and plant inulin production.</title>
        <authorList>
            <person name="Fan W."/>
            <person name="Wang S."/>
            <person name="Wang H."/>
            <person name="Wang A."/>
            <person name="Jiang F."/>
            <person name="Liu H."/>
            <person name="Zhao H."/>
            <person name="Xu D."/>
            <person name="Zhang Y."/>
        </authorList>
    </citation>
    <scope>NUCLEOTIDE SEQUENCE [LARGE SCALE GENOMIC DNA]</scope>
    <source>
        <strain evidence="2">cv. Yunnan</strain>
    </source>
</reference>